<protein>
    <submittedName>
        <fullName evidence="2">Uncharacterized protein</fullName>
    </submittedName>
</protein>
<reference evidence="2" key="1">
    <citation type="submission" date="2022-11" db="EMBL/GenBank/DDBJ databases">
        <title>Robbsia betulipollinis sp. nov., isolated from pollen of birch (Betula pendula).</title>
        <authorList>
            <person name="Shi H."/>
            <person name="Ambika Manirajan B."/>
            <person name="Ratering S."/>
            <person name="Geissler-Plaum R."/>
            <person name="Schnell S."/>
        </authorList>
    </citation>
    <scope>NUCLEOTIDE SEQUENCE</scope>
    <source>
        <strain evidence="2">Bb-Pol-6</strain>
    </source>
</reference>
<sequence>MNLMFWTQPKEDIDPPTDYESPSLIDLKDELRNEWYSAPEKRTHELRVLRRLLRHPPNARLRLQVFVTLDEEHRLVRTDRARLERSRAFFRALPAEMFEPCPRPASWRPPTFRERFMDTLPYILLWGGGFLFFMTLVIYVNPNP</sequence>
<dbReference type="RefSeq" id="WP_267847768.1">
    <property type="nucleotide sequence ID" value="NZ_JAPMXC010000002.1"/>
</dbReference>
<organism evidence="2 3">
    <name type="scientific">Robbsia betulipollinis</name>
    <dbReference type="NCBI Taxonomy" id="2981849"/>
    <lineage>
        <taxon>Bacteria</taxon>
        <taxon>Pseudomonadati</taxon>
        <taxon>Pseudomonadota</taxon>
        <taxon>Betaproteobacteria</taxon>
        <taxon>Burkholderiales</taxon>
        <taxon>Burkholderiaceae</taxon>
        <taxon>Robbsia</taxon>
    </lineage>
</organism>
<keyword evidence="1" id="KW-0472">Membrane</keyword>
<feature type="transmembrane region" description="Helical" evidence="1">
    <location>
        <begin position="122"/>
        <end position="140"/>
    </location>
</feature>
<dbReference type="EMBL" id="JAPMXC010000002">
    <property type="protein sequence ID" value="MCY0387910.1"/>
    <property type="molecule type" value="Genomic_DNA"/>
</dbReference>
<keyword evidence="1" id="KW-1133">Transmembrane helix</keyword>
<proteinExistence type="predicted"/>
<evidence type="ECO:0000313" key="2">
    <source>
        <dbReference type="EMBL" id="MCY0387910.1"/>
    </source>
</evidence>
<evidence type="ECO:0000313" key="3">
    <source>
        <dbReference type="Proteomes" id="UP001082899"/>
    </source>
</evidence>
<name>A0ABT3ZN10_9BURK</name>
<comment type="caution">
    <text evidence="2">The sequence shown here is derived from an EMBL/GenBank/DDBJ whole genome shotgun (WGS) entry which is preliminary data.</text>
</comment>
<keyword evidence="3" id="KW-1185">Reference proteome</keyword>
<gene>
    <name evidence="2" type="ORF">OVY01_11820</name>
</gene>
<keyword evidence="1" id="KW-0812">Transmembrane</keyword>
<accession>A0ABT3ZN10</accession>
<evidence type="ECO:0000256" key="1">
    <source>
        <dbReference type="SAM" id="Phobius"/>
    </source>
</evidence>
<dbReference type="Proteomes" id="UP001082899">
    <property type="component" value="Unassembled WGS sequence"/>
</dbReference>